<evidence type="ECO:0000256" key="1">
    <source>
        <dbReference type="ARBA" id="ARBA00022553"/>
    </source>
</evidence>
<dbReference type="STRING" id="706587.Desti_5065"/>
<dbReference type="InterPro" id="IPR001789">
    <property type="entry name" value="Sig_transdc_resp-reg_receiver"/>
</dbReference>
<gene>
    <name evidence="10" type="ordered locus">Desti_5065</name>
</gene>
<evidence type="ECO:0000256" key="3">
    <source>
        <dbReference type="ARBA" id="ARBA00023015"/>
    </source>
</evidence>
<dbReference type="InterPro" id="IPR011006">
    <property type="entry name" value="CheY-like_superfamily"/>
</dbReference>
<organism evidence="10 11">
    <name type="scientific">Desulfomonile tiedjei (strain ATCC 49306 / DSM 6799 / DCB-1)</name>
    <dbReference type="NCBI Taxonomy" id="706587"/>
    <lineage>
        <taxon>Bacteria</taxon>
        <taxon>Pseudomonadati</taxon>
        <taxon>Thermodesulfobacteriota</taxon>
        <taxon>Desulfomonilia</taxon>
        <taxon>Desulfomonilales</taxon>
        <taxon>Desulfomonilaceae</taxon>
        <taxon>Desulfomonile</taxon>
    </lineage>
</organism>
<dbReference type="PANTHER" id="PTHR48111:SF40">
    <property type="entry name" value="PHOSPHATE REGULON TRANSCRIPTIONAL REGULATORY PROTEIN PHOB"/>
    <property type="match status" value="1"/>
</dbReference>
<dbReference type="PROSITE" id="PS50110">
    <property type="entry name" value="RESPONSE_REGULATORY"/>
    <property type="match status" value="1"/>
</dbReference>
<evidence type="ECO:0000256" key="6">
    <source>
        <dbReference type="PROSITE-ProRule" id="PRU00169"/>
    </source>
</evidence>
<dbReference type="Gene3D" id="6.10.250.690">
    <property type="match status" value="1"/>
</dbReference>
<dbReference type="SMART" id="SM00448">
    <property type="entry name" value="REC"/>
    <property type="match status" value="1"/>
</dbReference>
<feature type="modified residue" description="4-aspartylphosphate" evidence="6">
    <location>
        <position position="54"/>
    </location>
</feature>
<dbReference type="InterPro" id="IPR039420">
    <property type="entry name" value="WalR-like"/>
</dbReference>
<dbReference type="CDD" id="cd00383">
    <property type="entry name" value="trans_reg_C"/>
    <property type="match status" value="1"/>
</dbReference>
<keyword evidence="11" id="KW-1185">Reference proteome</keyword>
<sequence>MAREKVLVVDDEEDILELVRYNLSKDGYQVTSALSGETALKKAKEESPDLVLLDLMLPGVDGLDVCKELKRDPATAAIPIVMLTAKGEDADVVTGLELGADDYITKPFSPRVLLARIKAVLRRRKQHQASEDTVLRIHDLVIDPTRHEVLVKNVSMTLTATEFRILHFLARRPGWVFSRDQIITGVKGDDYPVTDRSVDVQIVGLRKKLGSAGNHIETVRGVGYRFKEAT</sequence>
<dbReference type="PANTHER" id="PTHR48111">
    <property type="entry name" value="REGULATOR OF RPOS"/>
    <property type="match status" value="1"/>
</dbReference>
<name>I4CDN4_DESTA</name>
<keyword evidence="4 7" id="KW-0238">DNA-binding</keyword>
<evidence type="ECO:0000259" key="8">
    <source>
        <dbReference type="PROSITE" id="PS50110"/>
    </source>
</evidence>
<feature type="DNA-binding region" description="OmpR/PhoB-type" evidence="7">
    <location>
        <begin position="132"/>
        <end position="228"/>
    </location>
</feature>
<dbReference type="SUPFAM" id="SSF52172">
    <property type="entry name" value="CheY-like"/>
    <property type="match status" value="1"/>
</dbReference>
<feature type="domain" description="OmpR/PhoB-type" evidence="9">
    <location>
        <begin position="132"/>
        <end position="228"/>
    </location>
</feature>
<evidence type="ECO:0000256" key="7">
    <source>
        <dbReference type="PROSITE-ProRule" id="PRU01091"/>
    </source>
</evidence>
<dbReference type="GO" id="GO:0000156">
    <property type="term" value="F:phosphorelay response regulator activity"/>
    <property type="evidence" value="ECO:0007669"/>
    <property type="project" value="TreeGrafter"/>
</dbReference>
<evidence type="ECO:0000259" key="9">
    <source>
        <dbReference type="PROSITE" id="PS51755"/>
    </source>
</evidence>
<keyword evidence="5" id="KW-0804">Transcription</keyword>
<dbReference type="GO" id="GO:0006355">
    <property type="term" value="P:regulation of DNA-templated transcription"/>
    <property type="evidence" value="ECO:0007669"/>
    <property type="project" value="InterPro"/>
</dbReference>
<keyword evidence="1 6" id="KW-0597">Phosphoprotein</keyword>
<dbReference type="SUPFAM" id="SSF46894">
    <property type="entry name" value="C-terminal effector domain of the bipartite response regulators"/>
    <property type="match status" value="1"/>
</dbReference>
<dbReference type="EMBL" id="CP003360">
    <property type="protein sequence ID" value="AFM27675.1"/>
    <property type="molecule type" value="Genomic_DNA"/>
</dbReference>
<evidence type="ECO:0000313" key="11">
    <source>
        <dbReference type="Proteomes" id="UP000006055"/>
    </source>
</evidence>
<dbReference type="Pfam" id="PF00486">
    <property type="entry name" value="Trans_reg_C"/>
    <property type="match status" value="1"/>
</dbReference>
<dbReference type="HOGENOM" id="CLU_000445_30_4_7"/>
<accession>I4CDN4</accession>
<dbReference type="Proteomes" id="UP000006055">
    <property type="component" value="Chromosome"/>
</dbReference>
<dbReference type="OrthoDB" id="9793321at2"/>
<dbReference type="GO" id="GO:0032993">
    <property type="term" value="C:protein-DNA complex"/>
    <property type="evidence" value="ECO:0007669"/>
    <property type="project" value="TreeGrafter"/>
</dbReference>
<dbReference type="Gene3D" id="3.40.50.2300">
    <property type="match status" value="1"/>
</dbReference>
<dbReference type="InterPro" id="IPR016032">
    <property type="entry name" value="Sig_transdc_resp-reg_C-effctor"/>
</dbReference>
<dbReference type="RefSeq" id="WP_014812778.1">
    <property type="nucleotide sequence ID" value="NC_018025.1"/>
</dbReference>
<dbReference type="FunFam" id="3.40.50.2300:FF:000001">
    <property type="entry name" value="DNA-binding response regulator PhoB"/>
    <property type="match status" value="1"/>
</dbReference>
<dbReference type="Pfam" id="PF00072">
    <property type="entry name" value="Response_reg"/>
    <property type="match status" value="1"/>
</dbReference>
<dbReference type="GO" id="GO:0000976">
    <property type="term" value="F:transcription cis-regulatory region binding"/>
    <property type="evidence" value="ECO:0007669"/>
    <property type="project" value="TreeGrafter"/>
</dbReference>
<dbReference type="InterPro" id="IPR001867">
    <property type="entry name" value="OmpR/PhoB-type_DNA-bd"/>
</dbReference>
<dbReference type="GO" id="GO:0005829">
    <property type="term" value="C:cytosol"/>
    <property type="evidence" value="ECO:0007669"/>
    <property type="project" value="TreeGrafter"/>
</dbReference>
<proteinExistence type="predicted"/>
<dbReference type="Gene3D" id="1.10.10.10">
    <property type="entry name" value="Winged helix-like DNA-binding domain superfamily/Winged helix DNA-binding domain"/>
    <property type="match status" value="1"/>
</dbReference>
<dbReference type="PATRIC" id="fig|706587.4.peg.5738"/>
<dbReference type="InterPro" id="IPR036388">
    <property type="entry name" value="WH-like_DNA-bd_sf"/>
</dbReference>
<feature type="domain" description="Response regulatory" evidence="8">
    <location>
        <begin position="5"/>
        <end position="121"/>
    </location>
</feature>
<dbReference type="AlphaFoldDB" id="I4CDN4"/>
<reference evidence="11" key="1">
    <citation type="submission" date="2012-06" db="EMBL/GenBank/DDBJ databases">
        <title>Complete sequence of chromosome of Desulfomonile tiedjei DSM 6799.</title>
        <authorList>
            <person name="Lucas S."/>
            <person name="Copeland A."/>
            <person name="Lapidus A."/>
            <person name="Glavina del Rio T."/>
            <person name="Dalin E."/>
            <person name="Tice H."/>
            <person name="Bruce D."/>
            <person name="Goodwin L."/>
            <person name="Pitluck S."/>
            <person name="Peters L."/>
            <person name="Ovchinnikova G."/>
            <person name="Zeytun A."/>
            <person name="Lu M."/>
            <person name="Kyrpides N."/>
            <person name="Mavromatis K."/>
            <person name="Ivanova N."/>
            <person name="Brettin T."/>
            <person name="Detter J.C."/>
            <person name="Han C."/>
            <person name="Larimer F."/>
            <person name="Land M."/>
            <person name="Hauser L."/>
            <person name="Markowitz V."/>
            <person name="Cheng J.-F."/>
            <person name="Hugenholtz P."/>
            <person name="Woyke T."/>
            <person name="Wu D."/>
            <person name="Spring S."/>
            <person name="Schroeder M."/>
            <person name="Brambilla E."/>
            <person name="Klenk H.-P."/>
            <person name="Eisen J.A."/>
        </authorList>
    </citation>
    <scope>NUCLEOTIDE SEQUENCE [LARGE SCALE GENOMIC DNA]</scope>
    <source>
        <strain evidence="11">ATCC 49306 / DSM 6799 / DCB-1</strain>
    </source>
</reference>
<keyword evidence="2" id="KW-0902">Two-component regulatory system</keyword>
<keyword evidence="3" id="KW-0805">Transcription regulation</keyword>
<dbReference type="KEGG" id="dti:Desti_5065"/>
<evidence type="ECO:0000256" key="4">
    <source>
        <dbReference type="ARBA" id="ARBA00023125"/>
    </source>
</evidence>
<evidence type="ECO:0000313" key="10">
    <source>
        <dbReference type="EMBL" id="AFM27675.1"/>
    </source>
</evidence>
<dbReference type="CDD" id="cd19937">
    <property type="entry name" value="REC_OmpR_BsPhoP-like"/>
    <property type="match status" value="1"/>
</dbReference>
<dbReference type="eggNOG" id="COG0745">
    <property type="taxonomic scope" value="Bacteria"/>
</dbReference>
<evidence type="ECO:0000256" key="2">
    <source>
        <dbReference type="ARBA" id="ARBA00023012"/>
    </source>
</evidence>
<dbReference type="PROSITE" id="PS51755">
    <property type="entry name" value="OMPR_PHOB"/>
    <property type="match status" value="1"/>
</dbReference>
<dbReference type="SMART" id="SM00862">
    <property type="entry name" value="Trans_reg_C"/>
    <property type="match status" value="1"/>
</dbReference>
<evidence type="ECO:0000256" key="5">
    <source>
        <dbReference type="ARBA" id="ARBA00023163"/>
    </source>
</evidence>
<protein>
    <submittedName>
        <fullName evidence="10">Response regulator with CheY-like receiver domain and winged-helix DNA-binding domain</fullName>
    </submittedName>
</protein>